<feature type="transmembrane region" description="Helical" evidence="1">
    <location>
        <begin position="41"/>
        <end position="58"/>
    </location>
</feature>
<keyword evidence="4" id="KW-1185">Reference proteome</keyword>
<feature type="domain" description="GAF" evidence="2">
    <location>
        <begin position="189"/>
        <end position="263"/>
    </location>
</feature>
<dbReference type="InterPro" id="IPR003018">
    <property type="entry name" value="GAF"/>
</dbReference>
<evidence type="ECO:0000313" key="4">
    <source>
        <dbReference type="Proteomes" id="UP001500610"/>
    </source>
</evidence>
<sequence length="268" mass="28354">MTTRDTIIRIGLFLLSSVFAGGVFALSIVADEAKGSDKWRWTAVGTIAAVSVVAVAAFENHRAESARQKTYKAAVKASGDLALAYNQVLMPTTERLRDLSADYAAANPPSTSGTHATQNHYLPILHSLLESAVVLTAEPTPSSYPRARSAYYARDPSTGDFDLVDKYGRTPSPRPKIPGADVAGAHMNTILTGNSPYWADGTPGKVSYLDPAGNRYKAVIAVPVRAGGTLFGVLTVDAPDYDDFTRAHVDLMSTLGNILAASLTLGGP</sequence>
<dbReference type="InterPro" id="IPR029016">
    <property type="entry name" value="GAF-like_dom_sf"/>
</dbReference>
<accession>A0ABP9IJ22</accession>
<keyword evidence="1" id="KW-1133">Transmembrane helix</keyword>
<reference evidence="4" key="1">
    <citation type="journal article" date="2019" name="Int. J. Syst. Evol. Microbiol.">
        <title>The Global Catalogue of Microorganisms (GCM) 10K type strain sequencing project: providing services to taxonomists for standard genome sequencing and annotation.</title>
        <authorList>
            <consortium name="The Broad Institute Genomics Platform"/>
            <consortium name="The Broad Institute Genome Sequencing Center for Infectious Disease"/>
            <person name="Wu L."/>
            <person name="Ma J."/>
        </authorList>
    </citation>
    <scope>NUCLEOTIDE SEQUENCE [LARGE SCALE GENOMIC DNA]</scope>
    <source>
        <strain evidence="4">JCM 17657</strain>
    </source>
</reference>
<evidence type="ECO:0000313" key="3">
    <source>
        <dbReference type="EMBL" id="GAA4998788.1"/>
    </source>
</evidence>
<evidence type="ECO:0000259" key="2">
    <source>
        <dbReference type="Pfam" id="PF01590"/>
    </source>
</evidence>
<comment type="caution">
    <text evidence="3">The sequence shown here is derived from an EMBL/GenBank/DDBJ whole genome shotgun (WGS) entry which is preliminary data.</text>
</comment>
<dbReference type="Pfam" id="PF01590">
    <property type="entry name" value="GAF"/>
    <property type="match status" value="1"/>
</dbReference>
<organism evidence="3 4">
    <name type="scientific">Streptomyces hyderabadensis</name>
    <dbReference type="NCBI Taxonomy" id="598549"/>
    <lineage>
        <taxon>Bacteria</taxon>
        <taxon>Bacillati</taxon>
        <taxon>Actinomycetota</taxon>
        <taxon>Actinomycetes</taxon>
        <taxon>Kitasatosporales</taxon>
        <taxon>Streptomycetaceae</taxon>
        <taxon>Streptomyces</taxon>
    </lineage>
</organism>
<protein>
    <recommendedName>
        <fullName evidence="2">GAF domain-containing protein</fullName>
    </recommendedName>
</protein>
<dbReference type="SUPFAM" id="SSF55781">
    <property type="entry name" value="GAF domain-like"/>
    <property type="match status" value="1"/>
</dbReference>
<gene>
    <name evidence="3" type="ORF">GCM10023257_47760</name>
</gene>
<proteinExistence type="predicted"/>
<name>A0ABP9IJ22_9ACTN</name>
<keyword evidence="1" id="KW-0472">Membrane</keyword>
<keyword evidence="1" id="KW-0812">Transmembrane</keyword>
<feature type="transmembrane region" description="Helical" evidence="1">
    <location>
        <begin position="7"/>
        <end position="29"/>
    </location>
</feature>
<dbReference type="RefSeq" id="WP_226025458.1">
    <property type="nucleotide sequence ID" value="NZ_BAABIV010000021.1"/>
</dbReference>
<dbReference type="Proteomes" id="UP001500610">
    <property type="component" value="Unassembled WGS sequence"/>
</dbReference>
<dbReference type="EMBL" id="BAABIV010000021">
    <property type="protein sequence ID" value="GAA4998788.1"/>
    <property type="molecule type" value="Genomic_DNA"/>
</dbReference>
<dbReference type="Gene3D" id="3.30.450.40">
    <property type="match status" value="1"/>
</dbReference>
<evidence type="ECO:0000256" key="1">
    <source>
        <dbReference type="SAM" id="Phobius"/>
    </source>
</evidence>